<name>D6YV64_WADCW</name>
<dbReference type="InterPro" id="IPR009045">
    <property type="entry name" value="Zn_M74/Hedgehog-like"/>
</dbReference>
<dbReference type="eggNOG" id="COG2843">
    <property type="taxonomic scope" value="Bacteria"/>
</dbReference>
<organism evidence="2 3">
    <name type="scientific">Waddlia chondrophila (strain ATCC VR-1470 / WSU 86-1044)</name>
    <dbReference type="NCBI Taxonomy" id="716544"/>
    <lineage>
        <taxon>Bacteria</taxon>
        <taxon>Pseudomonadati</taxon>
        <taxon>Chlamydiota</taxon>
        <taxon>Chlamydiia</taxon>
        <taxon>Parachlamydiales</taxon>
        <taxon>Waddliaceae</taxon>
        <taxon>Waddlia</taxon>
    </lineage>
</organism>
<dbReference type="RefSeq" id="WP_013181746.1">
    <property type="nucleotide sequence ID" value="NC_014225.1"/>
</dbReference>
<gene>
    <name evidence="2" type="ordered locus">wcw_0657</name>
</gene>
<evidence type="ECO:0000313" key="3">
    <source>
        <dbReference type="Proteomes" id="UP000001505"/>
    </source>
</evidence>
<dbReference type="Pfam" id="PF13539">
    <property type="entry name" value="Peptidase_M15_4"/>
    <property type="match status" value="1"/>
</dbReference>
<feature type="domain" description="Peptidase M15C" evidence="1">
    <location>
        <begin position="141"/>
        <end position="221"/>
    </location>
</feature>
<proteinExistence type="predicted"/>
<dbReference type="SUPFAM" id="SSF55166">
    <property type="entry name" value="Hedgehog/DD-peptidase"/>
    <property type="match status" value="1"/>
</dbReference>
<evidence type="ECO:0000259" key="1">
    <source>
        <dbReference type="Pfam" id="PF13539"/>
    </source>
</evidence>
<dbReference type="HOGENOM" id="CLU_066235_3_1_0"/>
<keyword evidence="3" id="KW-1185">Reference proteome</keyword>
<reference evidence="2 3" key="1">
    <citation type="journal article" date="2010" name="PLoS ONE">
        <title>The Waddlia genome: a window into chlamydial biology.</title>
        <authorList>
            <person name="Bertelli C."/>
            <person name="Collyn F."/>
            <person name="Croxatto A."/>
            <person name="Ruckert C."/>
            <person name="Polkinghorne A."/>
            <person name="Kebbi-Beghdadi C."/>
            <person name="Goesmann A."/>
            <person name="Vaughan L."/>
            <person name="Greub G."/>
        </authorList>
    </citation>
    <scope>NUCLEOTIDE SEQUENCE [LARGE SCALE GENOMIC DNA]</scope>
    <source>
        <strain evidence="3">ATCC VR-1470 / WSU 86-1044</strain>
    </source>
</reference>
<dbReference type="InterPro" id="IPR039561">
    <property type="entry name" value="Peptidase_M15C"/>
</dbReference>
<dbReference type="KEGG" id="wch:wcw_0657"/>
<protein>
    <recommendedName>
        <fullName evidence="1">Peptidase M15C domain-containing protein</fullName>
    </recommendedName>
</protein>
<dbReference type="Gene3D" id="3.30.1380.10">
    <property type="match status" value="1"/>
</dbReference>
<dbReference type="GO" id="GO:0008233">
    <property type="term" value="F:peptidase activity"/>
    <property type="evidence" value="ECO:0007669"/>
    <property type="project" value="InterPro"/>
</dbReference>
<dbReference type="EMBL" id="CP001928">
    <property type="protein sequence ID" value="ADI38025.1"/>
    <property type="molecule type" value="Genomic_DNA"/>
</dbReference>
<sequence length="225" mass="25717">MRLFSFLLALNLVFSEAYSNHVSVPNQEIISKQFAARFWNPLPDSIVERITGNSWNTDCPIPLEDLAYIQVTHWNNEGEVCIGELIYHKNLALEIIEIFQELFEANFPINKMILIDNYRSNDELSMEDNNSSAFCSRSITGKPGVFSKHSYGGAIDINPLLNPYVKGNVILPKGSEIYLDRSLEAPGLIHEGDVCYRAFIKRGYTWGGHWISLKDYQHFEKDPLQ</sequence>
<accession>D6YV64</accession>
<evidence type="ECO:0000313" key="2">
    <source>
        <dbReference type="EMBL" id="ADI38025.1"/>
    </source>
</evidence>
<dbReference type="AlphaFoldDB" id="D6YV64"/>
<dbReference type="Proteomes" id="UP000001505">
    <property type="component" value="Chromosome"/>
</dbReference>